<accession>A0A7W5P7J5</accession>
<dbReference type="SUPFAM" id="SSF55729">
    <property type="entry name" value="Acyl-CoA N-acyltransferases (Nat)"/>
    <property type="match status" value="1"/>
</dbReference>
<dbReference type="GO" id="GO:0016747">
    <property type="term" value="F:acyltransferase activity, transferring groups other than amino-acyl groups"/>
    <property type="evidence" value="ECO:0007669"/>
    <property type="project" value="InterPro"/>
</dbReference>
<evidence type="ECO:0000313" key="2">
    <source>
        <dbReference type="EMBL" id="MBB3327487.1"/>
    </source>
</evidence>
<comment type="caution">
    <text evidence="2">The sequence shown here is derived from an EMBL/GenBank/DDBJ whole genome shotgun (WGS) entry which is preliminary data.</text>
</comment>
<dbReference type="Gene3D" id="3.40.630.30">
    <property type="match status" value="1"/>
</dbReference>
<feature type="domain" description="N-acetyltransferase" evidence="1">
    <location>
        <begin position="1"/>
        <end position="156"/>
    </location>
</feature>
<dbReference type="InterPro" id="IPR000182">
    <property type="entry name" value="GNAT_dom"/>
</dbReference>
<protein>
    <submittedName>
        <fullName evidence="2">GNAT superfamily N-acetyltransferase</fullName>
    </submittedName>
</protein>
<evidence type="ECO:0000313" key="3">
    <source>
        <dbReference type="Proteomes" id="UP000565572"/>
    </source>
</evidence>
<sequence length="158" mass="17166">MRTPGPADLEALGRCHLECWREAYGDLVDPARLAPFLGDVDEFVGRWRRALLTGAGHVRVADDGGELVGFSSVLPADGEVPAHLQSLYVRRSHWSTGLGQRLLDAVLGDAPATLEVLRDNVRARRFYARNGFVPDGIETEEPRLGAIEIGMVRPAPAG</sequence>
<dbReference type="AlphaFoldDB" id="A0A7W5P7J5"/>
<dbReference type="Pfam" id="PF00583">
    <property type="entry name" value="Acetyltransf_1"/>
    <property type="match status" value="1"/>
</dbReference>
<gene>
    <name evidence="2" type="ORF">FHX39_002431</name>
</gene>
<name>A0A7W5P7J5_9ACTN</name>
<dbReference type="Proteomes" id="UP000565572">
    <property type="component" value="Unassembled WGS sequence"/>
</dbReference>
<keyword evidence="3" id="KW-1185">Reference proteome</keyword>
<dbReference type="CDD" id="cd04301">
    <property type="entry name" value="NAT_SF"/>
    <property type="match status" value="1"/>
</dbReference>
<proteinExistence type="predicted"/>
<dbReference type="PROSITE" id="PS51186">
    <property type="entry name" value="GNAT"/>
    <property type="match status" value="1"/>
</dbReference>
<reference evidence="2 3" key="1">
    <citation type="submission" date="2020-08" db="EMBL/GenBank/DDBJ databases">
        <title>Sequencing the genomes of 1000 actinobacteria strains.</title>
        <authorList>
            <person name="Klenk H.-P."/>
        </authorList>
    </citation>
    <scope>NUCLEOTIDE SEQUENCE [LARGE SCALE GENOMIC DNA]</scope>
    <source>
        <strain evidence="2 3">DSM 11053</strain>
    </source>
</reference>
<dbReference type="EMBL" id="JACHZG010000001">
    <property type="protein sequence ID" value="MBB3327487.1"/>
    <property type="molecule type" value="Genomic_DNA"/>
</dbReference>
<keyword evidence="2" id="KW-0808">Transferase</keyword>
<evidence type="ECO:0000259" key="1">
    <source>
        <dbReference type="PROSITE" id="PS51186"/>
    </source>
</evidence>
<dbReference type="RefSeq" id="WP_183338751.1">
    <property type="nucleotide sequence ID" value="NZ_JACHZG010000001.1"/>
</dbReference>
<dbReference type="InterPro" id="IPR016181">
    <property type="entry name" value="Acyl_CoA_acyltransferase"/>
</dbReference>
<organism evidence="2 3">
    <name type="scientific">Microlunatus antarcticus</name>
    <dbReference type="NCBI Taxonomy" id="53388"/>
    <lineage>
        <taxon>Bacteria</taxon>
        <taxon>Bacillati</taxon>
        <taxon>Actinomycetota</taxon>
        <taxon>Actinomycetes</taxon>
        <taxon>Propionibacteriales</taxon>
        <taxon>Propionibacteriaceae</taxon>
        <taxon>Microlunatus</taxon>
    </lineage>
</organism>